<dbReference type="Pfam" id="PF08447">
    <property type="entry name" value="PAS_3"/>
    <property type="match status" value="1"/>
</dbReference>
<evidence type="ECO:0000313" key="9">
    <source>
        <dbReference type="EMBL" id="ADV42327.1"/>
    </source>
</evidence>
<dbReference type="eggNOG" id="COG2205">
    <property type="taxonomic scope" value="Bacteria"/>
</dbReference>
<dbReference type="Gene3D" id="3.30.450.20">
    <property type="entry name" value="PAS domain"/>
    <property type="match status" value="3"/>
</dbReference>
<dbReference type="Pfam" id="PF02518">
    <property type="entry name" value="HATPase_c"/>
    <property type="match status" value="1"/>
</dbReference>
<dbReference type="InterPro" id="IPR001610">
    <property type="entry name" value="PAC"/>
</dbReference>
<dbReference type="PROSITE" id="PS50109">
    <property type="entry name" value="HIS_KIN"/>
    <property type="match status" value="1"/>
</dbReference>
<dbReference type="InterPro" id="IPR004358">
    <property type="entry name" value="Sig_transdc_His_kin-like_C"/>
</dbReference>
<feature type="domain" description="Histidine kinase" evidence="7">
    <location>
        <begin position="770"/>
        <end position="982"/>
    </location>
</feature>
<dbReference type="CDD" id="cd00082">
    <property type="entry name" value="HisKA"/>
    <property type="match status" value="1"/>
</dbReference>
<dbReference type="InterPro" id="IPR000700">
    <property type="entry name" value="PAS-assoc_C"/>
</dbReference>
<evidence type="ECO:0000256" key="2">
    <source>
        <dbReference type="ARBA" id="ARBA00012438"/>
    </source>
</evidence>
<dbReference type="Pfam" id="PF00512">
    <property type="entry name" value="HisKA"/>
    <property type="match status" value="1"/>
</dbReference>
<keyword evidence="6" id="KW-0902">Two-component regulatory system</keyword>
<keyword evidence="3" id="KW-0597">Phosphoprotein</keyword>
<dbReference type="InterPro" id="IPR036097">
    <property type="entry name" value="HisK_dim/P_sf"/>
</dbReference>
<feature type="domain" description="PAC" evidence="8">
    <location>
        <begin position="707"/>
        <end position="759"/>
    </location>
</feature>
<dbReference type="SMART" id="SM00388">
    <property type="entry name" value="HisKA"/>
    <property type="match status" value="1"/>
</dbReference>
<evidence type="ECO:0000259" key="8">
    <source>
        <dbReference type="PROSITE" id="PS50113"/>
    </source>
</evidence>
<feature type="domain" description="PAC" evidence="8">
    <location>
        <begin position="460"/>
        <end position="516"/>
    </location>
</feature>
<dbReference type="EMBL" id="CP002352">
    <property type="protein sequence ID" value="ADV42327.1"/>
    <property type="molecule type" value="Genomic_DNA"/>
</dbReference>
<dbReference type="InterPro" id="IPR035965">
    <property type="entry name" value="PAS-like_dom_sf"/>
</dbReference>
<dbReference type="PANTHER" id="PTHR43711">
    <property type="entry name" value="TWO-COMPONENT HISTIDINE KINASE"/>
    <property type="match status" value="1"/>
</dbReference>
<accession>E6SUA9</accession>
<dbReference type="KEGG" id="bhl:Bache_0297"/>
<dbReference type="Pfam" id="PF13426">
    <property type="entry name" value="PAS_9"/>
    <property type="match status" value="1"/>
</dbReference>
<dbReference type="PROSITE" id="PS50113">
    <property type="entry name" value="PAC"/>
    <property type="match status" value="2"/>
</dbReference>
<dbReference type="SUPFAM" id="SSF55785">
    <property type="entry name" value="PYP-like sensor domain (PAS domain)"/>
    <property type="match status" value="3"/>
</dbReference>
<dbReference type="SMART" id="SM00086">
    <property type="entry name" value="PAC"/>
    <property type="match status" value="4"/>
</dbReference>
<keyword evidence="10" id="KW-1185">Reference proteome</keyword>
<organism evidence="9 10">
    <name type="scientific">Bacteroides helcogenes (strain ATCC 35417 / DSM 20613 / JCM 6297 / CCUG 15421 / P 36-108)</name>
    <dbReference type="NCBI Taxonomy" id="693979"/>
    <lineage>
        <taxon>Bacteria</taxon>
        <taxon>Pseudomonadati</taxon>
        <taxon>Bacteroidota</taxon>
        <taxon>Bacteroidia</taxon>
        <taxon>Bacteroidales</taxon>
        <taxon>Bacteroidaceae</taxon>
        <taxon>Bacteroides</taxon>
    </lineage>
</organism>
<dbReference type="InterPro" id="IPR000014">
    <property type="entry name" value="PAS"/>
</dbReference>
<dbReference type="SMART" id="SM00387">
    <property type="entry name" value="HATPase_c"/>
    <property type="match status" value="1"/>
</dbReference>
<keyword evidence="5 9" id="KW-0418">Kinase</keyword>
<dbReference type="SUPFAM" id="SSF47384">
    <property type="entry name" value="Homodimeric domain of signal transducing histidine kinase"/>
    <property type="match status" value="1"/>
</dbReference>
<dbReference type="InterPro" id="IPR005467">
    <property type="entry name" value="His_kinase_dom"/>
</dbReference>
<evidence type="ECO:0000256" key="1">
    <source>
        <dbReference type="ARBA" id="ARBA00000085"/>
    </source>
</evidence>
<protein>
    <recommendedName>
        <fullName evidence="2">histidine kinase</fullName>
        <ecNumber evidence="2">2.7.13.3</ecNumber>
    </recommendedName>
</protein>
<dbReference type="HOGENOM" id="CLU_000445_114_42_10"/>
<dbReference type="PANTHER" id="PTHR43711:SF31">
    <property type="entry name" value="HISTIDINE KINASE"/>
    <property type="match status" value="1"/>
</dbReference>
<keyword evidence="4" id="KW-0808">Transferase</keyword>
<dbReference type="InterPro" id="IPR036890">
    <property type="entry name" value="HATPase_C_sf"/>
</dbReference>
<evidence type="ECO:0000256" key="5">
    <source>
        <dbReference type="ARBA" id="ARBA00022777"/>
    </source>
</evidence>
<name>E6SUA9_BACT6</name>
<gene>
    <name evidence="9" type="ordered locus">Bache_0297</name>
</gene>
<evidence type="ECO:0000259" key="7">
    <source>
        <dbReference type="PROSITE" id="PS50109"/>
    </source>
</evidence>
<evidence type="ECO:0000256" key="3">
    <source>
        <dbReference type="ARBA" id="ARBA00022553"/>
    </source>
</evidence>
<evidence type="ECO:0000313" key="10">
    <source>
        <dbReference type="Proteomes" id="UP000008630"/>
    </source>
</evidence>
<comment type="catalytic activity">
    <reaction evidence="1">
        <text>ATP + protein L-histidine = ADP + protein N-phospho-L-histidine.</text>
        <dbReference type="EC" id="2.7.13.3"/>
    </reaction>
</comment>
<proteinExistence type="predicted"/>
<dbReference type="Gene3D" id="3.30.565.10">
    <property type="entry name" value="Histidine kinase-like ATPase, C-terminal domain"/>
    <property type="match status" value="1"/>
</dbReference>
<dbReference type="Gene3D" id="1.10.287.130">
    <property type="match status" value="1"/>
</dbReference>
<dbReference type="InterPro" id="IPR003661">
    <property type="entry name" value="HisK_dim/P_dom"/>
</dbReference>
<reference key="1">
    <citation type="submission" date="2010-11" db="EMBL/GenBank/DDBJ databases">
        <title>The complete genome of Bacteroides helcogenes P 36-108.</title>
        <authorList>
            <consortium name="US DOE Joint Genome Institute (JGI-PGF)"/>
            <person name="Lucas S."/>
            <person name="Copeland A."/>
            <person name="Lapidus A."/>
            <person name="Bruce D."/>
            <person name="Goodwin L."/>
            <person name="Pitluck S."/>
            <person name="Kyrpides N."/>
            <person name="Mavromatis K."/>
            <person name="Ivanova N."/>
            <person name="Zeytun A."/>
            <person name="Brettin T."/>
            <person name="Detter J.C."/>
            <person name="Tapia R."/>
            <person name="Han C."/>
            <person name="Land M."/>
            <person name="Hauser L."/>
            <person name="Markowitz V."/>
            <person name="Cheng J.-F."/>
            <person name="Hugenholtz P."/>
            <person name="Woyke T."/>
            <person name="Wu D."/>
            <person name="Gronow S."/>
            <person name="Wellnitz S."/>
            <person name="Brambilla E."/>
            <person name="Klenk H.-P."/>
            <person name="Eisen J.A."/>
        </authorList>
    </citation>
    <scope>NUCLEOTIDE SEQUENCE</scope>
    <source>
        <strain>P 36-108</strain>
    </source>
</reference>
<dbReference type="FunFam" id="1.10.287.130:FF:000001">
    <property type="entry name" value="Two-component sensor histidine kinase"/>
    <property type="match status" value="1"/>
</dbReference>
<dbReference type="GO" id="GO:0000155">
    <property type="term" value="F:phosphorelay sensor kinase activity"/>
    <property type="evidence" value="ECO:0007669"/>
    <property type="project" value="InterPro"/>
</dbReference>
<dbReference type="SUPFAM" id="SSF55874">
    <property type="entry name" value="ATPase domain of HSP90 chaperone/DNA topoisomerase II/histidine kinase"/>
    <property type="match status" value="1"/>
</dbReference>
<dbReference type="InterPro" id="IPR050736">
    <property type="entry name" value="Sensor_HK_Regulatory"/>
</dbReference>
<dbReference type="PRINTS" id="PR00344">
    <property type="entry name" value="BCTRLSENSOR"/>
</dbReference>
<dbReference type="InterPro" id="IPR013655">
    <property type="entry name" value="PAS_fold_3"/>
</dbReference>
<sequence>MNTNHLELTEDVLDFIVGESQIDVWILTVSDNQFYIYKKGGLEHANMDFDTAVTLMHPDDASRYVQIYNDILAGTVSKSQGNFRTKDADGNYRHYNIRFMRHTDAQGNMDYMLCTRRDITVKVEQHQKQTELINQFTGIFNQLPYAFLTFDNEGKVLNANELAILMSREKFHCDIHKVNIIQYYVYNDEHREAFCQHRPFTYTLSTQLDGEAGMPFCQENIEHFFVGDINYIPIQDRKGRFIVNLLLVRDITQDTLRERENVRFQKKLYILDEHFHLTRILLNPHKRVIQQMQHTDNGDTTAIEWTVEDILQRTHPHDRDALAETFRKACNLADETLEVRFRILHPNTPDYRHEVMTLVPDHGPENEVIAYSGKMRDMTDEVQGRQKLEDRMKQIQALNEKYKISLWEYDMEKDELVSDNEGSSNPLYRSLNMEEYIKTLHPDDQSTARHFIEEMRNHTFKMEPYVFRHYMGPDTPYIYLHYVPSCVRDESGEIKRYIFICRDITQEREQLHEITRYATHTHQINKSCGITLWKYNPYTRIFHNIDPYLDEYSPDMSADDLLRFTHPNDKDTVSQYLGRSAGLCTDMQQFHCHCAWENSMDYRYYNFIQMPFFDENGTLTEYGITRIDETEKEQTDRMLRFSQEVGKVGSWSIDLRTGKHMHTEEIHTLLELDVDDPDFDIRSCIYEEDRPEFNRLAAESKEQGADFSYILRFKTPGGKIKWMESRCIAIKDTEDKVAGYYGTLTDVTDMHRARLKAEESDQLKSAFLANMSHEIRTPLNSIVGFSDILVTEDLSPEDKREFGKIIRSNNEQLLTLINDILDLSKLESGCVEFTETDFGVEELLGEIFSSYQPRFRELPTKLVYVPKGKSIRLHQDRQRLIEVLTNFVNNAIKYTSEGSITLDYEKVDQGVKFTVTDTGVGMPPEALDKIFNRFEKLGSMVKGTGLGLSICKMLADRMHGKIGVDSTLGKGSTFWFWLEIAG</sequence>
<dbReference type="STRING" id="693979.Bache_0297"/>
<evidence type="ECO:0000256" key="6">
    <source>
        <dbReference type="ARBA" id="ARBA00023012"/>
    </source>
</evidence>
<dbReference type="Proteomes" id="UP000008630">
    <property type="component" value="Chromosome"/>
</dbReference>
<evidence type="ECO:0000256" key="4">
    <source>
        <dbReference type="ARBA" id="ARBA00022679"/>
    </source>
</evidence>
<dbReference type="InterPro" id="IPR003594">
    <property type="entry name" value="HATPase_dom"/>
</dbReference>
<reference evidence="9 10" key="2">
    <citation type="journal article" date="2011" name="Stand. Genomic Sci.">
        <title>Complete genome sequence of Bacteroides helcogenes type strain (P 36-108).</title>
        <authorList>
            <person name="Pati A."/>
            <person name="Gronow S."/>
            <person name="Zeytun A."/>
            <person name="Lapidus A."/>
            <person name="Nolan M."/>
            <person name="Hammon N."/>
            <person name="Deshpande S."/>
            <person name="Cheng J.F."/>
            <person name="Tapia R."/>
            <person name="Han C."/>
            <person name="Goodwin L."/>
            <person name="Pitluck S."/>
            <person name="Liolios K."/>
            <person name="Pagani I."/>
            <person name="Ivanova N."/>
            <person name="Mavromatis K."/>
            <person name="Chen A."/>
            <person name="Palaniappan K."/>
            <person name="Land M."/>
            <person name="Hauser L."/>
            <person name="Chang Y.J."/>
            <person name="Jeffries C.D."/>
            <person name="Detter J.C."/>
            <person name="Brambilla E."/>
            <person name="Rohde M."/>
            <person name="Goker M."/>
            <person name="Woyke T."/>
            <person name="Bristow J."/>
            <person name="Eisen J.A."/>
            <person name="Markowitz V."/>
            <person name="Hugenholtz P."/>
            <person name="Kyrpides N.C."/>
            <person name="Klenk H.P."/>
            <person name="Lucas S."/>
        </authorList>
    </citation>
    <scope>NUCLEOTIDE SEQUENCE [LARGE SCALE GENOMIC DNA]</scope>
    <source>
        <strain evidence="10">ATCC 35417 / DSM 20613 / JCM 6297 / CCUG 15421 / P 36-108</strain>
    </source>
</reference>
<dbReference type="AlphaFoldDB" id="E6SUA9"/>
<dbReference type="EC" id="2.7.13.3" evidence="2"/>